<evidence type="ECO:0000256" key="9">
    <source>
        <dbReference type="PIRSR" id="PIRSR601952-2"/>
    </source>
</evidence>
<feature type="transmembrane region" description="Helical" evidence="13">
    <location>
        <begin position="48"/>
        <end position="68"/>
    </location>
</feature>
<keyword evidence="13" id="KW-0472">Membrane</keyword>
<dbReference type="PANTHER" id="PTHR11596">
    <property type="entry name" value="ALKALINE PHOSPHATASE"/>
    <property type="match status" value="1"/>
</dbReference>
<dbReference type="Pfam" id="PF00245">
    <property type="entry name" value="Alk_phosphatase"/>
    <property type="match status" value="1"/>
</dbReference>
<dbReference type="GO" id="GO:0004035">
    <property type="term" value="F:alkaline phosphatase activity"/>
    <property type="evidence" value="ECO:0007669"/>
    <property type="project" value="UniProtKB-EC"/>
</dbReference>
<keyword evidence="6 9" id="KW-0862">Zinc</keyword>
<evidence type="ECO:0000256" key="11">
    <source>
        <dbReference type="RuleBase" id="RU003947"/>
    </source>
</evidence>
<dbReference type="CDD" id="cd16012">
    <property type="entry name" value="ALP"/>
    <property type="match status" value="1"/>
</dbReference>
<keyword evidence="3" id="KW-0597">Phosphoprotein</keyword>
<keyword evidence="13" id="KW-0812">Transmembrane</keyword>
<feature type="binding site" evidence="9">
    <location>
        <position position="195"/>
    </location>
    <ligand>
        <name>Mg(2+)</name>
        <dbReference type="ChEBI" id="CHEBI:18420"/>
    </ligand>
</feature>
<keyword evidence="7 9" id="KW-0460">Magnesium</keyword>
<gene>
    <name evidence="14" type="ORF">AUEXF2481DRAFT_86650</name>
</gene>
<dbReference type="HOGENOM" id="CLU_008539_6_0_1"/>
<accession>A0A074YIW2</accession>
<feature type="binding site" evidence="9">
    <location>
        <position position="197"/>
    </location>
    <ligand>
        <name>Mg(2+)</name>
        <dbReference type="ChEBI" id="CHEBI:18420"/>
    </ligand>
</feature>
<feature type="binding site" evidence="9">
    <location>
        <position position="347"/>
    </location>
    <ligand>
        <name>Zn(2+)</name>
        <dbReference type="ChEBI" id="CHEBI:29105"/>
        <label>2</label>
    </ligand>
</feature>
<keyword evidence="5 11" id="KW-0378">Hydrolase</keyword>
<dbReference type="SUPFAM" id="SSF53649">
    <property type="entry name" value="Alkaline phosphatase-like"/>
    <property type="match status" value="1"/>
</dbReference>
<dbReference type="PRINTS" id="PR00113">
    <property type="entry name" value="ALKPHPHTASE"/>
</dbReference>
<organism evidence="14 15">
    <name type="scientific">Aureobasidium subglaciale (strain EXF-2481)</name>
    <name type="common">Aureobasidium pullulans var. subglaciale</name>
    <dbReference type="NCBI Taxonomy" id="1043005"/>
    <lineage>
        <taxon>Eukaryota</taxon>
        <taxon>Fungi</taxon>
        <taxon>Dikarya</taxon>
        <taxon>Ascomycota</taxon>
        <taxon>Pezizomycotina</taxon>
        <taxon>Dothideomycetes</taxon>
        <taxon>Dothideomycetidae</taxon>
        <taxon>Dothideales</taxon>
        <taxon>Saccotheciaceae</taxon>
        <taxon>Aureobasidium</taxon>
    </lineage>
</organism>
<evidence type="ECO:0000256" key="10">
    <source>
        <dbReference type="RuleBase" id="RU003946"/>
    </source>
</evidence>
<dbReference type="Gene3D" id="3.40.720.10">
    <property type="entry name" value="Alkaline Phosphatase, subunit A"/>
    <property type="match status" value="1"/>
</dbReference>
<dbReference type="EC" id="3.1.3.1" evidence="2 11"/>
<dbReference type="Gene3D" id="1.10.60.40">
    <property type="match status" value="1"/>
</dbReference>
<comment type="cofactor">
    <cofactor evidence="9">
        <name>Mg(2+)</name>
        <dbReference type="ChEBI" id="CHEBI:18420"/>
    </cofactor>
    <text evidence="9">Binds 1 Mg(2+) ion.</text>
</comment>
<dbReference type="InterPro" id="IPR001952">
    <property type="entry name" value="Alkaline_phosphatase"/>
</dbReference>
<evidence type="ECO:0000256" key="7">
    <source>
        <dbReference type="ARBA" id="ARBA00022842"/>
    </source>
</evidence>
<dbReference type="OMA" id="KAAGYMT"/>
<dbReference type="InterPro" id="IPR018299">
    <property type="entry name" value="Alkaline_phosphatase_AS"/>
</dbReference>
<evidence type="ECO:0000256" key="13">
    <source>
        <dbReference type="SAM" id="Phobius"/>
    </source>
</evidence>
<dbReference type="EMBL" id="KL584753">
    <property type="protein sequence ID" value="KEQ97728.1"/>
    <property type="molecule type" value="Genomic_DNA"/>
</dbReference>
<dbReference type="RefSeq" id="XP_013346460.1">
    <property type="nucleotide sequence ID" value="XM_013491006.1"/>
</dbReference>
<dbReference type="InterPro" id="IPR017850">
    <property type="entry name" value="Alkaline_phosphatase_core_sf"/>
</dbReference>
<dbReference type="STRING" id="1043005.A0A074YIW2"/>
<evidence type="ECO:0000256" key="3">
    <source>
        <dbReference type="ARBA" id="ARBA00022553"/>
    </source>
</evidence>
<evidence type="ECO:0000256" key="4">
    <source>
        <dbReference type="ARBA" id="ARBA00022723"/>
    </source>
</evidence>
<feature type="binding site" evidence="9">
    <location>
        <position position="96"/>
    </location>
    <ligand>
        <name>Zn(2+)</name>
        <dbReference type="ChEBI" id="CHEBI:29105"/>
        <label>2</label>
    </ligand>
</feature>
<comment type="catalytic activity">
    <reaction evidence="11">
        <text>a phosphate monoester + H2O = an alcohol + phosphate</text>
        <dbReference type="Rhea" id="RHEA:15017"/>
        <dbReference type="ChEBI" id="CHEBI:15377"/>
        <dbReference type="ChEBI" id="CHEBI:30879"/>
        <dbReference type="ChEBI" id="CHEBI:43474"/>
        <dbReference type="ChEBI" id="CHEBI:67140"/>
        <dbReference type="EC" id="3.1.3.1"/>
    </reaction>
</comment>
<comment type="cofactor">
    <cofactor evidence="9">
        <name>Zn(2+)</name>
        <dbReference type="ChEBI" id="CHEBI:29105"/>
    </cofactor>
    <text evidence="9">Binds 2 Zn(2+) ions.</text>
</comment>
<evidence type="ECO:0000256" key="1">
    <source>
        <dbReference type="ARBA" id="ARBA00005984"/>
    </source>
</evidence>
<name>A0A074YIW2_AURSE</name>
<dbReference type="FunFam" id="3.40.720.10:FF:000063">
    <property type="entry name" value="Alkaline phosphatase"/>
    <property type="match status" value="1"/>
</dbReference>
<feature type="active site" description="Phosphoserine intermediate" evidence="8">
    <location>
        <position position="144"/>
    </location>
</feature>
<evidence type="ECO:0000256" key="2">
    <source>
        <dbReference type="ARBA" id="ARBA00012647"/>
    </source>
</evidence>
<protein>
    <recommendedName>
        <fullName evidence="2 11">Alkaline phosphatase</fullName>
        <ecNumber evidence="2 11">3.1.3.1</ecNumber>
    </recommendedName>
</protein>
<keyword evidence="15" id="KW-1185">Reference proteome</keyword>
<evidence type="ECO:0000256" key="12">
    <source>
        <dbReference type="SAM" id="MobiDB-lite"/>
    </source>
</evidence>
<feature type="compositionally biased region" description="Basic and acidic residues" evidence="12">
    <location>
        <begin position="1"/>
        <end position="20"/>
    </location>
</feature>
<keyword evidence="4 9" id="KW-0479">Metal-binding</keyword>
<evidence type="ECO:0000256" key="5">
    <source>
        <dbReference type="ARBA" id="ARBA00022801"/>
    </source>
</evidence>
<proteinExistence type="inferred from homology"/>
<dbReference type="PANTHER" id="PTHR11596:SF5">
    <property type="entry name" value="ALKALINE PHOSPHATASE"/>
    <property type="match status" value="1"/>
</dbReference>
<feature type="binding site" evidence="9">
    <location>
        <position position="387"/>
    </location>
    <ligand>
        <name>Zn(2+)</name>
        <dbReference type="ChEBI" id="CHEBI:29105"/>
        <label>2</label>
    </ligand>
</feature>
<reference evidence="14 15" key="1">
    <citation type="journal article" date="2014" name="BMC Genomics">
        <title>Genome sequencing of four Aureobasidium pullulans varieties: biotechnological potential, stress tolerance, and description of new species.</title>
        <authorList>
            <person name="Gostin Ar C."/>
            <person name="Ohm R.A."/>
            <person name="Kogej T."/>
            <person name="Sonjak S."/>
            <person name="Turk M."/>
            <person name="Zajc J."/>
            <person name="Zalar P."/>
            <person name="Grube M."/>
            <person name="Sun H."/>
            <person name="Han J."/>
            <person name="Sharma A."/>
            <person name="Chiniquy J."/>
            <person name="Ngan C.Y."/>
            <person name="Lipzen A."/>
            <person name="Barry K."/>
            <person name="Grigoriev I.V."/>
            <person name="Gunde-Cimerman N."/>
        </authorList>
    </citation>
    <scope>NUCLEOTIDE SEQUENCE [LARGE SCALE GENOMIC DNA]</scope>
    <source>
        <strain evidence="14 15">EXF-2481</strain>
    </source>
</reference>
<sequence>MARGEEPMLTRRPSSHNDERATEEDALLTGQRPHRQPSASRWARYREIALFTWGLVATAAIIVLAVVYQHQTSEANPETHRERPNGKRNLVFMVSDGMGPASLALTRGFRQHVNELSWDDTLTLDKHFIGNSRTRSSNSLVTDSAAGATAFSCGHKSYNGAISVMPDHTPCGSVMEAAKRAGYTTGLVVTTRITDATPACFAAHVRTRAMEDQIADQLIGNGPLGRNVDLILGGGRCHFLPNTTVGGCRADGKDLIEKADEHGWNYIASREDFDGLDLGSSVKLPLLGLFAPTDIPFEIDRRHVNDQYPSLEEMAKTALRALSDATKDSDQGFFLMIEGSRIDHAGHNNDPAAQVHEVLAYDRAMQAVIDFLEDDDTEGLMVATSDHETGGLATARQLNVNYPEYLWYPGVLANATHSTEHTARLYFSHLSSPKHSGVDLRKYLTTLIDDNLGIKDVTREEIDHLIEHPVLSPWTIADIISKRSQTGWSTHGHTAVDVNIYSSDRHASKKLHGNHENTEVGEFLRWYLDVEGEVEEVTKELKDKLEISSGESWLGSIPSQEELAKVSSHLMSPQRGFD</sequence>
<evidence type="ECO:0000256" key="6">
    <source>
        <dbReference type="ARBA" id="ARBA00022833"/>
    </source>
</evidence>
<evidence type="ECO:0000313" key="15">
    <source>
        <dbReference type="Proteomes" id="UP000030641"/>
    </source>
</evidence>
<evidence type="ECO:0000256" key="8">
    <source>
        <dbReference type="PIRSR" id="PIRSR601952-1"/>
    </source>
</evidence>
<feature type="binding site" evidence="9">
    <location>
        <position position="338"/>
    </location>
    <ligand>
        <name>Mg(2+)</name>
        <dbReference type="ChEBI" id="CHEBI:18420"/>
    </ligand>
</feature>
<feature type="binding site" evidence="9">
    <location>
        <position position="96"/>
    </location>
    <ligand>
        <name>Mg(2+)</name>
        <dbReference type="ChEBI" id="CHEBI:18420"/>
    </ligand>
</feature>
<dbReference type="PROSITE" id="PS00123">
    <property type="entry name" value="ALKALINE_PHOSPHATASE"/>
    <property type="match status" value="1"/>
</dbReference>
<dbReference type="GO" id="GO:0000329">
    <property type="term" value="C:fungal-type vacuole membrane"/>
    <property type="evidence" value="ECO:0007669"/>
    <property type="project" value="TreeGrafter"/>
</dbReference>
<dbReference type="FunCoup" id="A0A074YIW2">
    <property type="interactions" value="189"/>
</dbReference>
<dbReference type="InParanoid" id="A0A074YIW2"/>
<dbReference type="Proteomes" id="UP000030641">
    <property type="component" value="Unassembled WGS sequence"/>
</dbReference>
<keyword evidence="13" id="KW-1133">Transmembrane helix</keyword>
<dbReference type="OrthoDB" id="7392499at2759"/>
<feature type="binding site" evidence="9">
    <location>
        <position position="386"/>
    </location>
    <ligand>
        <name>Zn(2+)</name>
        <dbReference type="ChEBI" id="CHEBI:29105"/>
        <label>2</label>
    </ligand>
</feature>
<feature type="region of interest" description="Disordered" evidence="12">
    <location>
        <begin position="1"/>
        <end position="39"/>
    </location>
</feature>
<feature type="binding site" evidence="9">
    <location>
        <position position="343"/>
    </location>
    <ligand>
        <name>Zn(2+)</name>
        <dbReference type="ChEBI" id="CHEBI:29105"/>
        <label>2</label>
    </ligand>
</feature>
<dbReference type="SMART" id="SM00098">
    <property type="entry name" value="alkPPc"/>
    <property type="match status" value="1"/>
</dbReference>
<dbReference type="AlphaFoldDB" id="A0A074YIW2"/>
<evidence type="ECO:0000313" key="14">
    <source>
        <dbReference type="EMBL" id="KEQ97728.1"/>
    </source>
</evidence>
<dbReference type="GeneID" id="25371938"/>
<comment type="similarity">
    <text evidence="1 10">Belongs to the alkaline phosphatase family.</text>
</comment>
<dbReference type="GO" id="GO:0046872">
    <property type="term" value="F:metal ion binding"/>
    <property type="evidence" value="ECO:0007669"/>
    <property type="project" value="UniProtKB-KW"/>
</dbReference>
<feature type="binding site" evidence="9">
    <location>
        <position position="493"/>
    </location>
    <ligand>
        <name>Zn(2+)</name>
        <dbReference type="ChEBI" id="CHEBI:29105"/>
        <label>2</label>
    </ligand>
</feature>